<dbReference type="Pfam" id="PF00005">
    <property type="entry name" value="ABC_tran"/>
    <property type="match status" value="2"/>
</dbReference>
<proteinExistence type="predicted"/>
<keyword evidence="7" id="KW-1185">Reference proteome</keyword>
<evidence type="ECO:0000256" key="3">
    <source>
        <dbReference type="ARBA" id="ARBA00022741"/>
    </source>
</evidence>
<keyword evidence="4 6" id="KW-0067">ATP-binding</keyword>
<evidence type="ECO:0000259" key="5">
    <source>
        <dbReference type="PROSITE" id="PS50893"/>
    </source>
</evidence>
<dbReference type="PROSITE" id="PS00211">
    <property type="entry name" value="ABC_TRANSPORTER_1"/>
    <property type="match status" value="1"/>
</dbReference>
<reference evidence="7" key="1">
    <citation type="submission" date="2016-10" db="EMBL/GenBank/DDBJ databases">
        <authorList>
            <person name="Varghese N."/>
            <person name="Submissions S."/>
        </authorList>
    </citation>
    <scope>NUCLEOTIDE SEQUENCE [LARGE SCALE GENOMIC DNA]</scope>
    <source>
        <strain evidence="7">SP</strain>
    </source>
</reference>
<dbReference type="GO" id="GO:0005524">
    <property type="term" value="F:ATP binding"/>
    <property type="evidence" value="ECO:0007669"/>
    <property type="project" value="UniProtKB-KW"/>
</dbReference>
<dbReference type="SUPFAM" id="SSF52540">
    <property type="entry name" value="P-loop containing nucleoside triphosphate hydrolases"/>
    <property type="match status" value="2"/>
</dbReference>
<evidence type="ECO:0000256" key="2">
    <source>
        <dbReference type="ARBA" id="ARBA00022737"/>
    </source>
</evidence>
<dbReference type="Proteomes" id="UP000198935">
    <property type="component" value="Unassembled WGS sequence"/>
</dbReference>
<dbReference type="Gene3D" id="3.40.50.300">
    <property type="entry name" value="P-loop containing nucleotide triphosphate hydrolases"/>
    <property type="match status" value="2"/>
</dbReference>
<dbReference type="InterPro" id="IPR050107">
    <property type="entry name" value="ABC_carbohydrate_import_ATPase"/>
</dbReference>
<dbReference type="EMBL" id="FNPI01000022">
    <property type="protein sequence ID" value="SDZ62821.1"/>
    <property type="molecule type" value="Genomic_DNA"/>
</dbReference>
<sequence>MDKEVFLETVNLTKKFDEVLAVDKVNMQVKLGEIKGLIGENGSGKSTISAMISGLHRITSGDIYINKKKYTPKNPLDAREKKISMIVQETGTINNLSIAENVFLGDEVRFKKNTFVNRKKMMVEAKKALEAVELDVDVTKSINTLNFEQRKLVEIARALYYNPTLFIVDETTTALSHEGRVLIHRIMRRLKSENKAVLFISHDLSELMEICDSLTVLRDGNFIRDFEKEQFDENEIKQEMVGRELEGDFYRSDYDGTSTGQVVFQAKNVSAQGLKNINLELHKGEILGIGGLSGSGMHELGKVMYGNIRLSAGEVLVYGHETPSFFQKLWKQKDKQNTGNMSPEAKPIRLTNIKTAIANKVGYVSKDRDQETLILEASVKDNLTLSALDKLDSYGLITQKAEKRFAQEQIDSLLIKCSSMNQTVRELSGGNKQKISFGKWIGNDSKILILDSPTRGVDVGVKTKMYQLLYDLKQQGYSILLISEELQELIGMSDRILLMKDGAITKEFHRSEKVDEKTLIQYMI</sequence>
<keyword evidence="3" id="KW-0547">Nucleotide-binding</keyword>
<dbReference type="InterPro" id="IPR003439">
    <property type="entry name" value="ABC_transporter-like_ATP-bd"/>
</dbReference>
<protein>
    <submittedName>
        <fullName evidence="6">Ribose transport system ATP-binding protein</fullName>
    </submittedName>
</protein>
<dbReference type="CDD" id="cd03216">
    <property type="entry name" value="ABC_Carb_Monos_I"/>
    <property type="match status" value="1"/>
</dbReference>
<dbReference type="OrthoDB" id="9771863at2"/>
<dbReference type="CDD" id="cd03215">
    <property type="entry name" value="ABC_Carb_Monos_II"/>
    <property type="match status" value="1"/>
</dbReference>
<dbReference type="InterPro" id="IPR027417">
    <property type="entry name" value="P-loop_NTPase"/>
</dbReference>
<feature type="domain" description="ABC transporter" evidence="5">
    <location>
        <begin position="257"/>
        <end position="524"/>
    </location>
</feature>
<feature type="domain" description="ABC transporter" evidence="5">
    <location>
        <begin position="7"/>
        <end position="244"/>
    </location>
</feature>
<evidence type="ECO:0000256" key="4">
    <source>
        <dbReference type="ARBA" id="ARBA00022840"/>
    </source>
</evidence>
<dbReference type="PROSITE" id="PS50893">
    <property type="entry name" value="ABC_TRANSPORTER_2"/>
    <property type="match status" value="2"/>
</dbReference>
<keyword evidence="2" id="KW-0677">Repeat</keyword>
<dbReference type="GO" id="GO:0016887">
    <property type="term" value="F:ATP hydrolysis activity"/>
    <property type="evidence" value="ECO:0007669"/>
    <property type="project" value="InterPro"/>
</dbReference>
<keyword evidence="1" id="KW-0813">Transport</keyword>
<dbReference type="InterPro" id="IPR017871">
    <property type="entry name" value="ABC_transporter-like_CS"/>
</dbReference>
<evidence type="ECO:0000313" key="6">
    <source>
        <dbReference type="EMBL" id="SDZ62821.1"/>
    </source>
</evidence>
<dbReference type="AlphaFoldDB" id="A0A1H3UL88"/>
<evidence type="ECO:0000256" key="1">
    <source>
        <dbReference type="ARBA" id="ARBA00022448"/>
    </source>
</evidence>
<evidence type="ECO:0000313" key="7">
    <source>
        <dbReference type="Proteomes" id="UP000198935"/>
    </source>
</evidence>
<organism evidence="6 7">
    <name type="scientific">Evansella caseinilytica</name>
    <dbReference type="NCBI Taxonomy" id="1503961"/>
    <lineage>
        <taxon>Bacteria</taxon>
        <taxon>Bacillati</taxon>
        <taxon>Bacillota</taxon>
        <taxon>Bacilli</taxon>
        <taxon>Bacillales</taxon>
        <taxon>Bacillaceae</taxon>
        <taxon>Evansella</taxon>
    </lineage>
</organism>
<dbReference type="PANTHER" id="PTHR43790:SF9">
    <property type="entry name" value="GALACTOFURANOSE TRANSPORTER ATP-BINDING PROTEIN YTFR"/>
    <property type="match status" value="1"/>
</dbReference>
<name>A0A1H3UL88_9BACI</name>
<accession>A0A1H3UL88</accession>
<dbReference type="InterPro" id="IPR003593">
    <property type="entry name" value="AAA+_ATPase"/>
</dbReference>
<dbReference type="SMART" id="SM00382">
    <property type="entry name" value="AAA"/>
    <property type="match status" value="2"/>
</dbReference>
<dbReference type="STRING" id="1503961.SAMN05421736_12283"/>
<gene>
    <name evidence="6" type="ORF">SAMN05421736_12283</name>
</gene>
<dbReference type="PANTHER" id="PTHR43790">
    <property type="entry name" value="CARBOHYDRATE TRANSPORT ATP-BINDING PROTEIN MG119-RELATED"/>
    <property type="match status" value="1"/>
</dbReference>